<dbReference type="HOGENOM" id="CLU_008905_7_3_1"/>
<dbReference type="SMART" id="SM00327">
    <property type="entry name" value="VWA"/>
    <property type="match status" value="2"/>
</dbReference>
<evidence type="ECO:0000313" key="2">
    <source>
        <dbReference type="EMBL" id="EDO50080.1"/>
    </source>
</evidence>
<dbReference type="OMA" id="CAKEICI"/>
<dbReference type="InterPro" id="IPR036465">
    <property type="entry name" value="vWFA_dom_sf"/>
</dbReference>
<dbReference type="Pfam" id="PF00092">
    <property type="entry name" value="VWA"/>
    <property type="match status" value="2"/>
</dbReference>
<dbReference type="SUPFAM" id="SSF53300">
    <property type="entry name" value="vWA-like"/>
    <property type="match status" value="2"/>
</dbReference>
<organism evidence="2 3">
    <name type="scientific">Nematostella vectensis</name>
    <name type="common">Starlet sea anemone</name>
    <dbReference type="NCBI Taxonomy" id="45351"/>
    <lineage>
        <taxon>Eukaryota</taxon>
        <taxon>Metazoa</taxon>
        <taxon>Cnidaria</taxon>
        <taxon>Anthozoa</taxon>
        <taxon>Hexacorallia</taxon>
        <taxon>Actiniaria</taxon>
        <taxon>Edwardsiidae</taxon>
        <taxon>Nematostella</taxon>
    </lineage>
</organism>
<accession>A7RFD9</accession>
<dbReference type="InParanoid" id="A7RFD9"/>
<dbReference type="STRING" id="45351.A7RFD9"/>
<evidence type="ECO:0000313" key="3">
    <source>
        <dbReference type="Proteomes" id="UP000001593"/>
    </source>
</evidence>
<dbReference type="eggNOG" id="KOG3544">
    <property type="taxonomic scope" value="Eukaryota"/>
</dbReference>
<sequence length="332" mass="37959">DIGFLVDGSASIEKRGKGNFGRMLNLIKSTLNAFSLRQRRTRVSVVLYSNRPFKVFGFNRYSSKLRVIRAINYMRYPRGGTKLRRALYYVKRYLFTRRQRGRKQVLVVLTDGISRRGVKAPAISLHRAGVEVHSIGIGRTFRRRQSQQLRQLASSASLVYKTSLKSVRSLVKRLQRSICLPTRPTKKPTRLCNRPIDLGLLVDGSGSIVLHGKDNFGRLIEFVQSLVSFFRISRRHTRVGMILYSTRSYPIFRLNQYTSKRAIMGKIRNVRYPAGGTRTGQALRYARRYFFSGRKPKGRKRVLILLTDGISQDSVKGPALQLRNAGAEVFTI</sequence>
<feature type="non-terminal residue" evidence="2">
    <location>
        <position position="332"/>
    </location>
</feature>
<name>A7RFD9_NEMVE</name>
<dbReference type="Gene3D" id="3.40.50.410">
    <property type="entry name" value="von Willebrand factor, type A domain"/>
    <property type="match status" value="2"/>
</dbReference>
<gene>
    <name evidence="2" type="ORF">NEMVEDRAFT_v1g79543</name>
</gene>
<feature type="domain" description="VWFA" evidence="1">
    <location>
        <begin position="197"/>
        <end position="332"/>
    </location>
</feature>
<reference evidence="2 3" key="1">
    <citation type="journal article" date="2007" name="Science">
        <title>Sea anemone genome reveals ancestral eumetazoan gene repertoire and genomic organization.</title>
        <authorList>
            <person name="Putnam N.H."/>
            <person name="Srivastava M."/>
            <person name="Hellsten U."/>
            <person name="Dirks B."/>
            <person name="Chapman J."/>
            <person name="Salamov A."/>
            <person name="Terry A."/>
            <person name="Shapiro H."/>
            <person name="Lindquist E."/>
            <person name="Kapitonov V.V."/>
            <person name="Jurka J."/>
            <person name="Genikhovich G."/>
            <person name="Grigoriev I.V."/>
            <person name="Lucas S.M."/>
            <person name="Steele R.E."/>
            <person name="Finnerty J.R."/>
            <person name="Technau U."/>
            <person name="Martindale M.Q."/>
            <person name="Rokhsar D.S."/>
        </authorList>
    </citation>
    <scope>NUCLEOTIDE SEQUENCE [LARGE SCALE GENOMIC DNA]</scope>
    <source>
        <strain evidence="3">CH2 X CH6</strain>
    </source>
</reference>
<feature type="domain" description="VWFA" evidence="1">
    <location>
        <begin position="1"/>
        <end position="174"/>
    </location>
</feature>
<keyword evidence="3" id="KW-1185">Reference proteome</keyword>
<feature type="non-terminal residue" evidence="2">
    <location>
        <position position="1"/>
    </location>
</feature>
<dbReference type="AlphaFoldDB" id="A7RFD9"/>
<dbReference type="PROSITE" id="PS50234">
    <property type="entry name" value="VWFA"/>
    <property type="match status" value="2"/>
</dbReference>
<dbReference type="PANTHER" id="PTHR24020">
    <property type="entry name" value="COLLAGEN ALPHA"/>
    <property type="match status" value="1"/>
</dbReference>
<dbReference type="InterPro" id="IPR002035">
    <property type="entry name" value="VWF_A"/>
</dbReference>
<dbReference type="PhylomeDB" id="A7RFD9"/>
<dbReference type="InterPro" id="IPR050525">
    <property type="entry name" value="ECM_Assembly_Org"/>
</dbReference>
<evidence type="ECO:0000259" key="1">
    <source>
        <dbReference type="PROSITE" id="PS50234"/>
    </source>
</evidence>
<dbReference type="Proteomes" id="UP000001593">
    <property type="component" value="Unassembled WGS sequence"/>
</dbReference>
<dbReference type="EMBL" id="DS469507">
    <property type="protein sequence ID" value="EDO50080.1"/>
    <property type="molecule type" value="Genomic_DNA"/>
</dbReference>
<protein>
    <recommendedName>
        <fullName evidence="1">VWFA domain-containing protein</fullName>
    </recommendedName>
</protein>
<proteinExistence type="predicted"/>
<dbReference type="PANTHER" id="PTHR24020:SF20">
    <property type="entry name" value="PH DOMAIN-CONTAINING PROTEIN"/>
    <property type="match status" value="1"/>
</dbReference>